<accession>A0A198UHA0</accession>
<dbReference type="Pfam" id="PF08721">
    <property type="entry name" value="Tn7_Tnp_TnsA_C"/>
    <property type="match status" value="1"/>
</dbReference>
<protein>
    <submittedName>
        <fullName evidence="3">Transposon Tn7 transposition protein tnsA</fullName>
    </submittedName>
</protein>
<evidence type="ECO:0000313" key="5">
    <source>
        <dbReference type="Proteomes" id="UP000078228"/>
    </source>
</evidence>
<dbReference type="Pfam" id="PF08722">
    <property type="entry name" value="Tn7_TnsA-like_N"/>
    <property type="match status" value="1"/>
</dbReference>
<dbReference type="EMBL" id="LXHQ01000020">
    <property type="protein sequence ID" value="OAV26746.1"/>
    <property type="molecule type" value="Genomic_DNA"/>
</dbReference>
<dbReference type="InterPro" id="IPR011335">
    <property type="entry name" value="Restrct_endonuc-II-like"/>
</dbReference>
<evidence type="ECO:0000259" key="2">
    <source>
        <dbReference type="Pfam" id="PF08722"/>
    </source>
</evidence>
<dbReference type="Proteomes" id="UP000078295">
    <property type="component" value="Unassembled WGS sequence"/>
</dbReference>
<dbReference type="SUPFAM" id="SSF52980">
    <property type="entry name" value="Restriction endonuclease-like"/>
    <property type="match status" value="1"/>
</dbReference>
<reference evidence="5 6" key="1">
    <citation type="journal article" date="2016" name="Genome Biol. Evol.">
        <title>Comparative Genomic Analyses of the Moraxella catarrhalis Serosensitive and Seroresistant Lineages Demonstrate Their Independent Evolution.</title>
        <authorList>
            <person name="Earl J.P."/>
            <person name="de Vries S.P."/>
            <person name="Ahmed A."/>
            <person name="Powell E."/>
            <person name="Schultz M.P."/>
            <person name="Hermans P.W."/>
            <person name="Hill D.J."/>
            <person name="Zhou Z."/>
            <person name="Constantinidou C.I."/>
            <person name="Hu F.Z."/>
            <person name="Bootsma H.J."/>
            <person name="Ehrlich G.D."/>
        </authorList>
    </citation>
    <scope>NUCLEOTIDE SEQUENCE [LARGE SCALE GENOMIC DNA]</scope>
    <source>
        <strain evidence="4 6">F23</strain>
        <strain evidence="3 5">Z7542</strain>
    </source>
</reference>
<dbReference type="InterPro" id="IPR014832">
    <property type="entry name" value="TnsA_C"/>
</dbReference>
<dbReference type="InterPro" id="IPR014833">
    <property type="entry name" value="TnsA_N"/>
</dbReference>
<comment type="caution">
    <text evidence="3">The sequence shown here is derived from an EMBL/GenBank/DDBJ whole genome shotgun (WGS) entry which is preliminary data.</text>
</comment>
<dbReference type="EMBL" id="LXHC01000022">
    <property type="protein sequence ID" value="OAU95679.1"/>
    <property type="molecule type" value="Genomic_DNA"/>
</dbReference>
<dbReference type="InterPro" id="IPR036390">
    <property type="entry name" value="WH_DNA-bd_sf"/>
</dbReference>
<organism evidence="3 5">
    <name type="scientific">Moraxella catarrhalis</name>
    <name type="common">Branhamella catarrhalis</name>
    <dbReference type="NCBI Taxonomy" id="480"/>
    <lineage>
        <taxon>Bacteria</taxon>
        <taxon>Pseudomonadati</taxon>
        <taxon>Pseudomonadota</taxon>
        <taxon>Gammaproteobacteria</taxon>
        <taxon>Moraxellales</taxon>
        <taxon>Moraxellaceae</taxon>
        <taxon>Moraxella</taxon>
    </lineage>
</organism>
<proteinExistence type="predicted"/>
<dbReference type="InterPro" id="IPR011856">
    <property type="entry name" value="tRNA_endonuc-like_dom_sf"/>
</dbReference>
<name>A0A198UHA0_MORCA</name>
<dbReference type="Proteomes" id="UP000078228">
    <property type="component" value="Unassembled WGS sequence"/>
</dbReference>
<dbReference type="Gene3D" id="1.10.10.10">
    <property type="entry name" value="Winged helix-like DNA-binding domain superfamily/Winged helix DNA-binding domain"/>
    <property type="match status" value="1"/>
</dbReference>
<dbReference type="GO" id="GO:0003676">
    <property type="term" value="F:nucleic acid binding"/>
    <property type="evidence" value="ECO:0007669"/>
    <property type="project" value="InterPro"/>
</dbReference>
<feature type="domain" description="TnsA endonuclease C-terminal" evidence="1">
    <location>
        <begin position="150"/>
        <end position="228"/>
    </location>
</feature>
<dbReference type="CDD" id="cd22362">
    <property type="entry name" value="TnsA_endonuclease-like"/>
    <property type="match status" value="1"/>
</dbReference>
<keyword evidence="5" id="KW-1185">Reference proteome</keyword>
<dbReference type="SUPFAM" id="SSF46785">
    <property type="entry name" value="Winged helix' DNA-binding domain"/>
    <property type="match status" value="1"/>
</dbReference>
<dbReference type="AlphaFoldDB" id="A0A198UHA0"/>
<gene>
    <name evidence="4" type="ORF">AO370_0579</name>
    <name evidence="3" type="ORF">AO384_1285</name>
</gene>
<dbReference type="PATRIC" id="fig|480.228.peg.1358"/>
<sequence length="258" mass="30218">MPITDQKKYKPYIKVNDISSIGRSHRVFGHKTGRSHHLFSDLELAVFLLFEWNENVLEINEQIELNLDETLLIANEAGIKHPTKDGNNKVMTSDFYITFYKSNRPSIAQLAIQAKYSKDLEDIRTIEKIELERRFWKKKEIDFCIVTELDIPKTVLNNIKWLYPAKNSNLTHLSFDLFEYYANQLSNYENLTLIEFCKKCDMANNNDIGTSLSQIKALLACNYMSFDIRKDYKKILCLDIVPVKEQYHNCIIEEMKVA</sequence>
<dbReference type="OrthoDB" id="5291587at2"/>
<evidence type="ECO:0000313" key="4">
    <source>
        <dbReference type="EMBL" id="OAV26746.1"/>
    </source>
</evidence>
<dbReference type="RefSeq" id="WP_064602657.1">
    <property type="nucleotide sequence ID" value="NZ_JAABLA010000006.1"/>
</dbReference>
<evidence type="ECO:0000313" key="3">
    <source>
        <dbReference type="EMBL" id="OAU95679.1"/>
    </source>
</evidence>
<dbReference type="InterPro" id="IPR036388">
    <property type="entry name" value="WH-like_DNA-bd_sf"/>
</dbReference>
<evidence type="ECO:0000259" key="1">
    <source>
        <dbReference type="Pfam" id="PF08721"/>
    </source>
</evidence>
<evidence type="ECO:0000313" key="6">
    <source>
        <dbReference type="Proteomes" id="UP000078295"/>
    </source>
</evidence>
<feature type="domain" description="TnsA endonuclease N-terminal" evidence="2">
    <location>
        <begin position="53"/>
        <end position="148"/>
    </location>
</feature>
<dbReference type="Gene3D" id="3.40.1350.10">
    <property type="match status" value="1"/>
</dbReference>